<name>A0A1I2UL70_9CORY</name>
<dbReference type="STRING" id="185761.SAMN05660282_01927"/>
<evidence type="ECO:0000256" key="9">
    <source>
        <dbReference type="SAM" id="MobiDB-lite"/>
    </source>
</evidence>
<dbReference type="GO" id="GO:0005886">
    <property type="term" value="C:plasma membrane"/>
    <property type="evidence" value="ECO:0007669"/>
    <property type="project" value="UniProtKB-SubCell"/>
</dbReference>
<keyword evidence="4" id="KW-1003">Cell membrane</keyword>
<evidence type="ECO:0000256" key="10">
    <source>
        <dbReference type="SAM" id="Phobius"/>
    </source>
</evidence>
<evidence type="ECO:0000256" key="7">
    <source>
        <dbReference type="ARBA" id="ARBA00022989"/>
    </source>
</evidence>
<feature type="transmembrane region" description="Helical" evidence="10">
    <location>
        <begin position="133"/>
        <end position="153"/>
    </location>
</feature>
<dbReference type="InterPro" id="IPR051084">
    <property type="entry name" value="H+-coupled_symporters"/>
</dbReference>
<dbReference type="RefSeq" id="WP_092286792.1">
    <property type="nucleotide sequence ID" value="NZ_FOPJ01000014.1"/>
</dbReference>
<evidence type="ECO:0000313" key="13">
    <source>
        <dbReference type="Proteomes" id="UP000199065"/>
    </source>
</evidence>
<reference evidence="12 13" key="1">
    <citation type="submission" date="2016-10" db="EMBL/GenBank/DDBJ databases">
        <authorList>
            <person name="de Groot N.N."/>
        </authorList>
    </citation>
    <scope>NUCLEOTIDE SEQUENCE [LARGE SCALE GENOMIC DNA]</scope>
    <source>
        <strain>J11</strain>
        <strain evidence="13">PG 39</strain>
    </source>
</reference>
<feature type="transmembrane region" description="Helical" evidence="10">
    <location>
        <begin position="330"/>
        <end position="349"/>
    </location>
</feature>
<feature type="transmembrane region" description="Helical" evidence="10">
    <location>
        <begin position="395"/>
        <end position="415"/>
    </location>
</feature>
<dbReference type="Proteomes" id="UP000199065">
    <property type="component" value="Unassembled WGS sequence"/>
</dbReference>
<dbReference type="InterPro" id="IPR011701">
    <property type="entry name" value="MFS"/>
</dbReference>
<feature type="transmembrane region" description="Helical" evidence="10">
    <location>
        <begin position="263"/>
        <end position="281"/>
    </location>
</feature>
<organism evidence="12 13">
    <name type="scientific">Corynebacterium spheniscorum</name>
    <dbReference type="NCBI Taxonomy" id="185761"/>
    <lineage>
        <taxon>Bacteria</taxon>
        <taxon>Bacillati</taxon>
        <taxon>Actinomycetota</taxon>
        <taxon>Actinomycetes</taxon>
        <taxon>Mycobacteriales</taxon>
        <taxon>Corynebacteriaceae</taxon>
        <taxon>Corynebacterium</taxon>
    </lineage>
</organism>
<feature type="transmembrane region" description="Helical" evidence="10">
    <location>
        <begin position="355"/>
        <end position="374"/>
    </location>
</feature>
<evidence type="ECO:0000256" key="1">
    <source>
        <dbReference type="ARBA" id="ARBA00004651"/>
    </source>
</evidence>
<keyword evidence="6" id="KW-0769">Symport</keyword>
<keyword evidence="3" id="KW-0813">Transport</keyword>
<accession>A0A1I2UL70</accession>
<evidence type="ECO:0000256" key="6">
    <source>
        <dbReference type="ARBA" id="ARBA00022847"/>
    </source>
</evidence>
<dbReference type="AlphaFoldDB" id="A0A1I2UL70"/>
<evidence type="ECO:0000256" key="5">
    <source>
        <dbReference type="ARBA" id="ARBA00022692"/>
    </source>
</evidence>
<evidence type="ECO:0000256" key="3">
    <source>
        <dbReference type="ARBA" id="ARBA00022448"/>
    </source>
</evidence>
<dbReference type="PROSITE" id="PS50850">
    <property type="entry name" value="MFS"/>
    <property type="match status" value="1"/>
</dbReference>
<dbReference type="InterPro" id="IPR020846">
    <property type="entry name" value="MFS_dom"/>
</dbReference>
<dbReference type="InterPro" id="IPR005829">
    <property type="entry name" value="Sugar_transporter_CS"/>
</dbReference>
<keyword evidence="7 10" id="KW-1133">Transmembrane helix</keyword>
<keyword evidence="13" id="KW-1185">Reference proteome</keyword>
<dbReference type="PANTHER" id="PTHR43528:SF1">
    <property type="entry name" value="ALPHA-KETOGLUTARATE PERMEASE"/>
    <property type="match status" value="1"/>
</dbReference>
<feature type="transmembrane region" description="Helical" evidence="10">
    <location>
        <begin position="301"/>
        <end position="318"/>
    </location>
</feature>
<proteinExistence type="inferred from homology"/>
<feature type="transmembrane region" description="Helical" evidence="10">
    <location>
        <begin position="109"/>
        <end position="127"/>
    </location>
</feature>
<dbReference type="Pfam" id="PF07690">
    <property type="entry name" value="MFS_1"/>
    <property type="match status" value="1"/>
</dbReference>
<dbReference type="GO" id="GO:0015293">
    <property type="term" value="F:symporter activity"/>
    <property type="evidence" value="ECO:0007669"/>
    <property type="project" value="UniProtKB-KW"/>
</dbReference>
<feature type="transmembrane region" description="Helical" evidence="10">
    <location>
        <begin position="209"/>
        <end position="228"/>
    </location>
</feature>
<evidence type="ECO:0000256" key="4">
    <source>
        <dbReference type="ARBA" id="ARBA00022475"/>
    </source>
</evidence>
<dbReference type="SUPFAM" id="SSF103473">
    <property type="entry name" value="MFS general substrate transporter"/>
    <property type="match status" value="1"/>
</dbReference>
<protein>
    <submittedName>
        <fullName evidence="12">MFS transporter, MHS family, alpha-ketoglutarate permease</fullName>
    </submittedName>
</protein>
<evidence type="ECO:0000256" key="8">
    <source>
        <dbReference type="ARBA" id="ARBA00023136"/>
    </source>
</evidence>
<gene>
    <name evidence="12" type="ORF">SAMN05660282_01927</name>
</gene>
<keyword evidence="5 10" id="KW-0812">Transmembrane</keyword>
<feature type="transmembrane region" description="Helical" evidence="10">
    <location>
        <begin position="75"/>
        <end position="97"/>
    </location>
</feature>
<comment type="subcellular location">
    <subcellularLocation>
        <location evidence="1">Cell membrane</location>
        <topology evidence="1">Multi-pass membrane protein</topology>
    </subcellularLocation>
</comment>
<evidence type="ECO:0000313" key="12">
    <source>
        <dbReference type="EMBL" id="SFG77793.1"/>
    </source>
</evidence>
<dbReference type="OrthoDB" id="8953821at2"/>
<dbReference type="PROSITE" id="PS00217">
    <property type="entry name" value="SUGAR_TRANSPORT_2"/>
    <property type="match status" value="1"/>
</dbReference>
<feature type="transmembrane region" description="Helical" evidence="10">
    <location>
        <begin position="174"/>
        <end position="197"/>
    </location>
</feature>
<dbReference type="InterPro" id="IPR036259">
    <property type="entry name" value="MFS_trans_sf"/>
</dbReference>
<evidence type="ECO:0000259" key="11">
    <source>
        <dbReference type="PROSITE" id="PS50850"/>
    </source>
</evidence>
<evidence type="ECO:0000256" key="2">
    <source>
        <dbReference type="ARBA" id="ARBA00008240"/>
    </source>
</evidence>
<comment type="similarity">
    <text evidence="2">Belongs to the major facilitator superfamily. Metabolite:H+ Symporter (MHS) family (TC 2.A.1.6) family.</text>
</comment>
<feature type="domain" description="Major facilitator superfamily (MFS) profile" evidence="11">
    <location>
        <begin position="37"/>
        <end position="443"/>
    </location>
</feature>
<keyword evidence="8 10" id="KW-0472">Membrane</keyword>
<dbReference type="EMBL" id="FOPJ01000014">
    <property type="protein sequence ID" value="SFG77793.1"/>
    <property type="molecule type" value="Genomic_DNA"/>
</dbReference>
<feature type="transmembrane region" description="Helical" evidence="10">
    <location>
        <begin position="421"/>
        <end position="439"/>
    </location>
</feature>
<sequence>MSTPNKNPEHAPPTSTLSRSQQRRKPARTQAQSTARTLTGTGVGNALEWFDWNVYATFAVFFSTQIFDKSDPSSAFFHTMAVFAVGFVARPFGGFFFGWLADHIGRKHSLSVAVFAASLGSLIIAITPTYNQVGWVASAILVFARLIQGLAHGGELPAAQTYLSEHAPRRSRGLWASSIYITGTLGMLVGMILGLILETTLNDAQMASWGWRIPFAIGAVLGVFAWWMRMNMEETEVFEAARKAQSHTKRPSVLLGVIRNWRTALQVIGMTCGLTVCYYVWSVTMPSLAQRSYGYTPRDAFLGTIIGNIVFIIALPIWGAISDRIGRKPCMLIAMIGCSILYIPLNNWVEASHSVAALWVSISIMLILLAAFLGHAPATYAEMFSTGQRASGFGIPYALAIAAFGGTAAAVMAKMDNNLHFAFYSIGLMIISSLTILTLPETKGIDLHKEH</sequence>
<feature type="region of interest" description="Disordered" evidence="9">
    <location>
        <begin position="1"/>
        <end position="35"/>
    </location>
</feature>
<dbReference type="Gene3D" id="1.20.1250.20">
    <property type="entry name" value="MFS general substrate transporter like domains"/>
    <property type="match status" value="2"/>
</dbReference>
<dbReference type="PANTHER" id="PTHR43528">
    <property type="entry name" value="ALPHA-KETOGLUTARATE PERMEASE"/>
    <property type="match status" value="1"/>
</dbReference>